<protein>
    <recommendedName>
        <fullName evidence="3">HTH deoR-type domain-containing protein</fullName>
    </recommendedName>
</protein>
<keyword evidence="1" id="KW-0805">Transcription regulation</keyword>
<dbReference type="AlphaFoldDB" id="A0A1G2PSE8"/>
<dbReference type="InterPro" id="IPR001034">
    <property type="entry name" value="DeoR_HTH"/>
</dbReference>
<organism evidence="4 5">
    <name type="scientific">Candidatus Terrybacteria bacterium RIFCSPLOWO2_01_FULL_40_23</name>
    <dbReference type="NCBI Taxonomy" id="1802366"/>
    <lineage>
        <taxon>Bacteria</taxon>
        <taxon>Candidatus Terryibacteriota</taxon>
    </lineage>
</organism>
<dbReference type="InterPro" id="IPR036390">
    <property type="entry name" value="WH_DNA-bd_sf"/>
</dbReference>
<evidence type="ECO:0000259" key="3">
    <source>
        <dbReference type="SMART" id="SM00420"/>
    </source>
</evidence>
<feature type="domain" description="HTH deoR-type" evidence="3">
    <location>
        <begin position="216"/>
        <end position="267"/>
    </location>
</feature>
<name>A0A1G2PSE8_9BACT</name>
<dbReference type="Gene3D" id="1.10.10.10">
    <property type="entry name" value="Winged helix-like DNA-binding domain superfamily/Winged helix DNA-binding domain"/>
    <property type="match status" value="1"/>
</dbReference>
<dbReference type="SUPFAM" id="SSF46785">
    <property type="entry name" value="Winged helix' DNA-binding domain"/>
    <property type="match status" value="1"/>
</dbReference>
<evidence type="ECO:0000256" key="2">
    <source>
        <dbReference type="ARBA" id="ARBA00023163"/>
    </source>
</evidence>
<dbReference type="SMART" id="SM00420">
    <property type="entry name" value="HTH_DEOR"/>
    <property type="match status" value="1"/>
</dbReference>
<evidence type="ECO:0000313" key="4">
    <source>
        <dbReference type="EMBL" id="OHA51280.1"/>
    </source>
</evidence>
<dbReference type="EMBL" id="MHSW01000024">
    <property type="protein sequence ID" value="OHA51280.1"/>
    <property type="molecule type" value="Genomic_DNA"/>
</dbReference>
<sequence length="274" mass="30748">MDTSNHLLINIAKDVMNLADKLPLHEVSLSNRLRDRSLEVIEDGFLYLSTKEHVFLHKKEFLPQLLAKVNVLSALVSVVNERKYFEEEILKKIYEDINTFAKELNSGLEFNTSNVSVEQKTHLVTPNPVTSPGATSKQHYVNETKTGYPQPQVSELPIAQAVAVSSVDNSIAQTMTNEAPGTPHPLASGQAVSVVWKSGGIATKGWNFNEGLLPDRQRHIFILMREKRRSSLKEICQLFPNLSEKTIRNDLNILCERGLIQRVGVAPRSYYITA</sequence>
<evidence type="ECO:0000256" key="1">
    <source>
        <dbReference type="ARBA" id="ARBA00023015"/>
    </source>
</evidence>
<accession>A0A1G2PSE8</accession>
<gene>
    <name evidence="4" type="ORF">A3A97_02380</name>
</gene>
<dbReference type="Pfam" id="PF08220">
    <property type="entry name" value="HTH_DeoR"/>
    <property type="match status" value="1"/>
</dbReference>
<dbReference type="InterPro" id="IPR036388">
    <property type="entry name" value="WH-like_DNA-bd_sf"/>
</dbReference>
<dbReference type="Proteomes" id="UP000176951">
    <property type="component" value="Unassembled WGS sequence"/>
</dbReference>
<dbReference type="GO" id="GO:0003700">
    <property type="term" value="F:DNA-binding transcription factor activity"/>
    <property type="evidence" value="ECO:0007669"/>
    <property type="project" value="InterPro"/>
</dbReference>
<reference evidence="4 5" key="1">
    <citation type="journal article" date="2016" name="Nat. Commun.">
        <title>Thousands of microbial genomes shed light on interconnected biogeochemical processes in an aquifer system.</title>
        <authorList>
            <person name="Anantharaman K."/>
            <person name="Brown C.T."/>
            <person name="Hug L.A."/>
            <person name="Sharon I."/>
            <person name="Castelle C.J."/>
            <person name="Probst A.J."/>
            <person name="Thomas B.C."/>
            <person name="Singh A."/>
            <person name="Wilkins M.J."/>
            <person name="Karaoz U."/>
            <person name="Brodie E.L."/>
            <person name="Williams K.H."/>
            <person name="Hubbard S.S."/>
            <person name="Banfield J.F."/>
        </authorList>
    </citation>
    <scope>NUCLEOTIDE SEQUENCE [LARGE SCALE GENOMIC DNA]</scope>
</reference>
<evidence type="ECO:0000313" key="5">
    <source>
        <dbReference type="Proteomes" id="UP000176951"/>
    </source>
</evidence>
<comment type="caution">
    <text evidence="4">The sequence shown here is derived from an EMBL/GenBank/DDBJ whole genome shotgun (WGS) entry which is preliminary data.</text>
</comment>
<proteinExistence type="predicted"/>
<keyword evidence="2" id="KW-0804">Transcription</keyword>